<dbReference type="EMBL" id="LR796314">
    <property type="protein sequence ID" value="CAB4136182.1"/>
    <property type="molecule type" value="Genomic_DNA"/>
</dbReference>
<dbReference type="EMBL" id="LR797283">
    <property type="protein sequence ID" value="CAB4199349.1"/>
    <property type="molecule type" value="Genomic_DNA"/>
</dbReference>
<dbReference type="SUPFAM" id="SSF101967">
    <property type="entry name" value="Adhesin YadA, collagen-binding domain"/>
    <property type="match status" value="1"/>
</dbReference>
<organism evidence="1">
    <name type="scientific">uncultured Caudovirales phage</name>
    <dbReference type="NCBI Taxonomy" id="2100421"/>
    <lineage>
        <taxon>Viruses</taxon>
        <taxon>Duplodnaviria</taxon>
        <taxon>Heunggongvirae</taxon>
        <taxon>Uroviricota</taxon>
        <taxon>Caudoviricetes</taxon>
        <taxon>Peduoviridae</taxon>
        <taxon>Maltschvirus</taxon>
        <taxon>Maltschvirus maltsch</taxon>
    </lineage>
</organism>
<accession>A0A6J5LQZ0</accession>
<protein>
    <submittedName>
        <fullName evidence="1">Head domain of trimeric autotransporter adhesin</fullName>
    </submittedName>
</protein>
<dbReference type="Gene3D" id="2.60.40.4050">
    <property type="match status" value="1"/>
</dbReference>
<evidence type="ECO:0000313" key="1">
    <source>
        <dbReference type="EMBL" id="CAB4136182.1"/>
    </source>
</evidence>
<reference evidence="1" key="1">
    <citation type="submission" date="2020-04" db="EMBL/GenBank/DDBJ databases">
        <authorList>
            <person name="Chiriac C."/>
            <person name="Salcher M."/>
            <person name="Ghai R."/>
            <person name="Kavagutti S V."/>
        </authorList>
    </citation>
    <scope>NUCLEOTIDE SEQUENCE</scope>
</reference>
<gene>
    <name evidence="2" type="ORF">UFOVP1334_33</name>
    <name evidence="1" type="ORF">UFOVP296_26</name>
</gene>
<sequence>MSIDLGNTPVGTPPTTPEQAQIRSAIGLGSVNNTADSAKPVSTAQQTALNLKADLASPTFTGTVSGITAAMVGLGSVNNTADSAKPVSTAQQTALNLKADQSSLGSLATLAIPGNTTTYLRGDGTWVAVSGSVNLASPGPIGNTVPSTIAATDLVVNGNTNWTIGCTFTYGDSTASAAHRTALGLGTLATVSPTGTADATTYLRGDGSWATVTGSGGFVGTAKRIIIGGSGTNADGSIENTLATTGTSATVNNAILAVPSAVGTTNVNLVLSPKGTGALIGGPAPDGLATGGGNARGAGALDLQTSRTTATQVASNLSSIALGSSCTASGPTSIVIGVGSSASGTNSISIGNGCTNTGSNFVAGRGDTAASSSSCNRGGVALVGGTSTSGYNNIAIGDTSVANSQYGAVALGNNLKATGNSSIALGSGSYSDRSGMVAYAYSQMSAQGDNQWVNFVLRGQTLLTTSAAELLIDTLPSVPLTIPPGKTMAFTVHVVGTKVGGNDGCYFIRKGIIKNIATTTSLVGPVVEETVYAGTGGTATCVVDAVDSTVDYLRIRVATPWTAAETWNWTAYVLGIERNHA</sequence>
<name>A0A6J5LQZ0_9CAUD</name>
<dbReference type="Gene3D" id="2.150.10.10">
    <property type="entry name" value="Serralysin-like metalloprotease, C-terminal"/>
    <property type="match status" value="1"/>
</dbReference>
<evidence type="ECO:0000313" key="2">
    <source>
        <dbReference type="EMBL" id="CAB4199349.1"/>
    </source>
</evidence>
<proteinExistence type="predicted"/>
<dbReference type="InterPro" id="IPR011049">
    <property type="entry name" value="Serralysin-like_metalloprot_C"/>
</dbReference>